<dbReference type="PROSITE" id="PS51318">
    <property type="entry name" value="TAT"/>
    <property type="match status" value="1"/>
</dbReference>
<dbReference type="Pfam" id="PF09534">
    <property type="entry name" value="Trp_oprn_chp"/>
    <property type="match status" value="1"/>
</dbReference>
<keyword evidence="2" id="KW-0812">Transmembrane</keyword>
<dbReference type="AlphaFoldDB" id="A0A7W8Z976"/>
<feature type="transmembrane region" description="Helical" evidence="2">
    <location>
        <begin position="102"/>
        <end position="119"/>
    </location>
</feature>
<sequence>MSPADPGGPTATAAAPAPGPARSARRALLVWLALAAAGAVLTLAASGRTWATVALGAGPAGGRAAPVPLSGGDIAPVLSPLALAALAAAVAVLATRGAWRRVVGAVIALIGLAVAASALRGVTPSSRLVALAEEHTSVTGAAAHAAVAYSWAWPVAAVAGGALLLAAGALAVARGARWPGMSDRYERPGGSTAGRAERAGREERSLWDALDQGVDPTEGGPGERDGGRG</sequence>
<organism evidence="3 4">
    <name type="scientific">Sphaerisporangium krabiense</name>
    <dbReference type="NCBI Taxonomy" id="763782"/>
    <lineage>
        <taxon>Bacteria</taxon>
        <taxon>Bacillati</taxon>
        <taxon>Actinomycetota</taxon>
        <taxon>Actinomycetes</taxon>
        <taxon>Streptosporangiales</taxon>
        <taxon>Streptosporangiaceae</taxon>
        <taxon>Sphaerisporangium</taxon>
    </lineage>
</organism>
<dbReference type="NCBIfam" id="TIGR02234">
    <property type="entry name" value="trp_oprn_chp"/>
    <property type="match status" value="1"/>
</dbReference>
<gene>
    <name evidence="3" type="ORF">BJ981_005067</name>
</gene>
<dbReference type="InterPro" id="IPR006311">
    <property type="entry name" value="TAT_signal"/>
</dbReference>
<feature type="compositionally biased region" description="Basic and acidic residues" evidence="1">
    <location>
        <begin position="195"/>
        <end position="206"/>
    </location>
</feature>
<keyword evidence="2" id="KW-0472">Membrane</keyword>
<feature type="transmembrane region" description="Helical" evidence="2">
    <location>
        <begin position="151"/>
        <end position="173"/>
    </location>
</feature>
<reference evidence="3 4" key="1">
    <citation type="submission" date="2020-08" db="EMBL/GenBank/DDBJ databases">
        <title>Sequencing the genomes of 1000 actinobacteria strains.</title>
        <authorList>
            <person name="Klenk H.-P."/>
        </authorList>
    </citation>
    <scope>NUCLEOTIDE SEQUENCE [LARGE SCALE GENOMIC DNA]</scope>
    <source>
        <strain evidence="3 4">DSM 45790</strain>
    </source>
</reference>
<evidence type="ECO:0000313" key="4">
    <source>
        <dbReference type="Proteomes" id="UP000588112"/>
    </source>
</evidence>
<dbReference type="InterPro" id="IPR011746">
    <property type="entry name" value="Trp_synth-assoc_CHP"/>
</dbReference>
<dbReference type="RefSeq" id="WP_184614402.1">
    <property type="nucleotide sequence ID" value="NZ_BOOS01000058.1"/>
</dbReference>
<protein>
    <submittedName>
        <fullName evidence="3">Putative membrane protein (TIGR02234 family)</fullName>
    </submittedName>
</protein>
<comment type="caution">
    <text evidence="3">The sequence shown here is derived from an EMBL/GenBank/DDBJ whole genome shotgun (WGS) entry which is preliminary data.</text>
</comment>
<dbReference type="Proteomes" id="UP000588112">
    <property type="component" value="Unassembled WGS sequence"/>
</dbReference>
<dbReference type="EMBL" id="JACHBR010000001">
    <property type="protein sequence ID" value="MBB5629368.1"/>
    <property type="molecule type" value="Genomic_DNA"/>
</dbReference>
<proteinExistence type="predicted"/>
<evidence type="ECO:0000256" key="1">
    <source>
        <dbReference type="SAM" id="MobiDB-lite"/>
    </source>
</evidence>
<accession>A0A7W8Z976</accession>
<evidence type="ECO:0000313" key="3">
    <source>
        <dbReference type="EMBL" id="MBB5629368.1"/>
    </source>
</evidence>
<feature type="region of interest" description="Disordered" evidence="1">
    <location>
        <begin position="181"/>
        <end position="229"/>
    </location>
</feature>
<keyword evidence="2" id="KW-1133">Transmembrane helix</keyword>
<keyword evidence="4" id="KW-1185">Reference proteome</keyword>
<evidence type="ECO:0000256" key="2">
    <source>
        <dbReference type="SAM" id="Phobius"/>
    </source>
</evidence>
<feature type="transmembrane region" description="Helical" evidence="2">
    <location>
        <begin position="74"/>
        <end position="95"/>
    </location>
</feature>
<name>A0A7W8Z976_9ACTN</name>
<dbReference type="InterPro" id="IPR019051">
    <property type="entry name" value="Trp_biosyn_TM_oprn/chp"/>
</dbReference>